<evidence type="ECO:0000313" key="2">
    <source>
        <dbReference type="Proteomes" id="UP000759103"/>
    </source>
</evidence>
<organism evidence="1 2">
    <name type="scientific">Sphingomonas citri</name>
    <dbReference type="NCBI Taxonomy" id="2862499"/>
    <lineage>
        <taxon>Bacteria</taxon>
        <taxon>Pseudomonadati</taxon>
        <taxon>Pseudomonadota</taxon>
        <taxon>Alphaproteobacteria</taxon>
        <taxon>Sphingomonadales</taxon>
        <taxon>Sphingomonadaceae</taxon>
        <taxon>Sphingomonas</taxon>
    </lineage>
</organism>
<sequence>MEQFVEGAPRIVARTRLQEVGRWMDELMTAASNQTGFGKGTCIVAAISTLLKEGDEEAFEEVQRGFLALLAKRHVRAGGSTEIYDPEE</sequence>
<dbReference type="RefSeq" id="WP_219750696.1">
    <property type="nucleotide sequence ID" value="NZ_JAHXZN010000015.1"/>
</dbReference>
<reference evidence="1 2" key="1">
    <citation type="submission" date="2021-07" db="EMBL/GenBank/DDBJ databases">
        <title>Sphingomonas sp.</title>
        <authorList>
            <person name="Feng G."/>
            <person name="Li J."/>
            <person name="Pan M."/>
        </authorList>
    </citation>
    <scope>NUCLEOTIDE SEQUENCE [LARGE SCALE GENOMIC DNA]</scope>
    <source>
        <strain evidence="1 2">RRHST34</strain>
    </source>
</reference>
<protein>
    <submittedName>
        <fullName evidence="1">Uncharacterized protein</fullName>
    </submittedName>
</protein>
<accession>A0ABS7BUC4</accession>
<dbReference type="EMBL" id="JAHXZN010000015">
    <property type="protein sequence ID" value="MBW6533168.1"/>
    <property type="molecule type" value="Genomic_DNA"/>
</dbReference>
<proteinExistence type="predicted"/>
<gene>
    <name evidence="1" type="ORF">KZ820_20685</name>
</gene>
<name>A0ABS7BUC4_9SPHN</name>
<keyword evidence="2" id="KW-1185">Reference proteome</keyword>
<dbReference type="Proteomes" id="UP000759103">
    <property type="component" value="Unassembled WGS sequence"/>
</dbReference>
<evidence type="ECO:0000313" key="1">
    <source>
        <dbReference type="EMBL" id="MBW6533168.1"/>
    </source>
</evidence>
<comment type="caution">
    <text evidence="1">The sequence shown here is derived from an EMBL/GenBank/DDBJ whole genome shotgun (WGS) entry which is preliminary data.</text>
</comment>